<evidence type="ECO:0008006" key="3">
    <source>
        <dbReference type="Google" id="ProtNLM"/>
    </source>
</evidence>
<evidence type="ECO:0000313" key="1">
    <source>
        <dbReference type="EMBL" id="KZP26538.1"/>
    </source>
</evidence>
<dbReference type="OrthoDB" id="430315at2759"/>
<sequence>MASHTITLTNKCTGGVPVWVDSTYSPVAYTGAQPGTIGAGKTVNIVVPNGWNSRICRNAGGARCADAVSKESMAEFNLDSGGLDYYDISNIEGYTVAQEIVAHNTSPYGGCGTVECTSANCACSQAYPIGDPSGCGNDAPVRACPSSGAFTITYCP</sequence>
<dbReference type="Proteomes" id="UP000076532">
    <property type="component" value="Unassembled WGS sequence"/>
</dbReference>
<dbReference type="AlphaFoldDB" id="A0A166PX18"/>
<dbReference type="InterPro" id="IPR001938">
    <property type="entry name" value="Thaumatin"/>
</dbReference>
<dbReference type="SUPFAM" id="SSF49870">
    <property type="entry name" value="Osmotin, thaumatin-like protein"/>
    <property type="match status" value="1"/>
</dbReference>
<dbReference type="InterPro" id="IPR037176">
    <property type="entry name" value="Osmotin/thaumatin-like_sf"/>
</dbReference>
<accession>A0A166PX18</accession>
<dbReference type="EMBL" id="KV417514">
    <property type="protein sequence ID" value="KZP26538.1"/>
    <property type="molecule type" value="Genomic_DNA"/>
</dbReference>
<dbReference type="PANTHER" id="PTHR31013">
    <property type="entry name" value="THAUMATIN FAMILY PROTEIN-RELATED"/>
    <property type="match status" value="1"/>
</dbReference>
<gene>
    <name evidence="1" type="ORF">FIBSPDRAFT_819570</name>
</gene>
<dbReference type="PANTHER" id="PTHR31013:SF2">
    <property type="entry name" value="THAUMATIN-LIKE PROTEIN"/>
    <property type="match status" value="1"/>
</dbReference>
<protein>
    <recommendedName>
        <fullName evidence="3">Thaumatin-like protein</fullName>
    </recommendedName>
</protein>
<proteinExistence type="predicted"/>
<keyword evidence="2" id="KW-1185">Reference proteome</keyword>
<evidence type="ECO:0000313" key="2">
    <source>
        <dbReference type="Proteomes" id="UP000076532"/>
    </source>
</evidence>
<organism evidence="1 2">
    <name type="scientific">Athelia psychrophila</name>
    <dbReference type="NCBI Taxonomy" id="1759441"/>
    <lineage>
        <taxon>Eukaryota</taxon>
        <taxon>Fungi</taxon>
        <taxon>Dikarya</taxon>
        <taxon>Basidiomycota</taxon>
        <taxon>Agaricomycotina</taxon>
        <taxon>Agaricomycetes</taxon>
        <taxon>Agaricomycetidae</taxon>
        <taxon>Atheliales</taxon>
        <taxon>Atheliaceae</taxon>
        <taxon>Athelia</taxon>
    </lineage>
</organism>
<reference evidence="1 2" key="1">
    <citation type="journal article" date="2016" name="Mol. Biol. Evol.">
        <title>Comparative Genomics of Early-Diverging Mushroom-Forming Fungi Provides Insights into the Origins of Lignocellulose Decay Capabilities.</title>
        <authorList>
            <person name="Nagy L.G."/>
            <person name="Riley R."/>
            <person name="Tritt A."/>
            <person name="Adam C."/>
            <person name="Daum C."/>
            <person name="Floudas D."/>
            <person name="Sun H."/>
            <person name="Yadav J.S."/>
            <person name="Pangilinan J."/>
            <person name="Larsson K.H."/>
            <person name="Matsuura K."/>
            <person name="Barry K."/>
            <person name="Labutti K."/>
            <person name="Kuo R."/>
            <person name="Ohm R.A."/>
            <person name="Bhattacharya S.S."/>
            <person name="Shirouzu T."/>
            <person name="Yoshinaga Y."/>
            <person name="Martin F.M."/>
            <person name="Grigoriev I.V."/>
            <person name="Hibbett D.S."/>
        </authorList>
    </citation>
    <scope>NUCLEOTIDE SEQUENCE [LARGE SCALE GENOMIC DNA]</scope>
    <source>
        <strain evidence="1 2">CBS 109695</strain>
    </source>
</reference>
<dbReference type="PROSITE" id="PS51367">
    <property type="entry name" value="THAUMATIN_2"/>
    <property type="match status" value="1"/>
</dbReference>
<dbReference type="SMART" id="SM00205">
    <property type="entry name" value="THN"/>
    <property type="match status" value="1"/>
</dbReference>
<name>A0A166PX18_9AGAM</name>
<dbReference type="Gene3D" id="2.60.110.10">
    <property type="entry name" value="Thaumatin"/>
    <property type="match status" value="1"/>
</dbReference>